<dbReference type="Pfam" id="PF00186">
    <property type="entry name" value="DHFR_1"/>
    <property type="match status" value="1"/>
</dbReference>
<evidence type="ECO:0000313" key="12">
    <source>
        <dbReference type="Proteomes" id="UP000193391"/>
    </source>
</evidence>
<dbReference type="Proteomes" id="UP000193391">
    <property type="component" value="Unassembled WGS sequence"/>
</dbReference>
<dbReference type="PROSITE" id="PS51330">
    <property type="entry name" value="DHFR_2"/>
    <property type="match status" value="1"/>
</dbReference>
<evidence type="ECO:0000259" key="10">
    <source>
        <dbReference type="PROSITE" id="PS51330"/>
    </source>
</evidence>
<comment type="function">
    <text evidence="7 8">Key enzyme in folate metabolism. Catalyzes an essential reaction for de novo glycine and purine synthesis, and for DNA precursor synthesis.</text>
</comment>
<evidence type="ECO:0000256" key="7">
    <source>
        <dbReference type="ARBA" id="ARBA00025067"/>
    </source>
</evidence>
<reference evidence="11 12" key="1">
    <citation type="submission" date="2014-03" db="EMBL/GenBank/DDBJ databases">
        <title>The draft genome sequence of Thalassospira mesophila JCM 18969.</title>
        <authorList>
            <person name="Lai Q."/>
            <person name="Shao Z."/>
        </authorList>
    </citation>
    <scope>NUCLEOTIDE SEQUENCE [LARGE SCALE GENOMIC DNA]</scope>
    <source>
        <strain evidence="11 12">JCM 18969</strain>
    </source>
</reference>
<dbReference type="Gene3D" id="3.40.430.10">
    <property type="entry name" value="Dihydrofolate Reductase, subunit A"/>
    <property type="match status" value="1"/>
</dbReference>
<dbReference type="CDD" id="cd00209">
    <property type="entry name" value="DHFR"/>
    <property type="match status" value="1"/>
</dbReference>
<dbReference type="UniPathway" id="UPA00077">
    <property type="reaction ID" value="UER00158"/>
</dbReference>
<comment type="caution">
    <text evidence="11">The sequence shown here is derived from an EMBL/GenBank/DDBJ whole genome shotgun (WGS) entry which is preliminary data.</text>
</comment>
<sequence length="182" mass="20227">MTSTAPSPTINRVAVVAVSQNRAIGSNGWMPWDIPEDLKRFKALTRGKPMVMGRVTFDAIGKPLPGRTSIVVTRDKNWSFDDARVIVCHDIESAIQTADDIARRDGVNEVIIAGGAQIYQLALPFTTRYEITEVHGEFDGDAFLPQLPASDWQEINREDHTAPDTGPAYSFVTWERNTRKAL</sequence>
<dbReference type="InterPro" id="IPR012259">
    <property type="entry name" value="DHFR"/>
</dbReference>
<dbReference type="GO" id="GO:0046655">
    <property type="term" value="P:folic acid metabolic process"/>
    <property type="evidence" value="ECO:0007669"/>
    <property type="project" value="TreeGrafter"/>
</dbReference>
<dbReference type="AlphaFoldDB" id="A0A1Y2KWU6"/>
<evidence type="ECO:0000256" key="5">
    <source>
        <dbReference type="ARBA" id="ARBA00022857"/>
    </source>
</evidence>
<protein>
    <recommendedName>
        <fullName evidence="3 8">Dihydrofolate reductase</fullName>
        <ecNumber evidence="3 8">1.5.1.3</ecNumber>
    </recommendedName>
</protein>
<dbReference type="GO" id="GO:0046452">
    <property type="term" value="P:dihydrofolate metabolic process"/>
    <property type="evidence" value="ECO:0007669"/>
    <property type="project" value="TreeGrafter"/>
</dbReference>
<dbReference type="RefSeq" id="WP_085585529.1">
    <property type="nucleotide sequence ID" value="NZ_JFKA01000012.1"/>
</dbReference>
<dbReference type="PANTHER" id="PTHR48069">
    <property type="entry name" value="DIHYDROFOLATE REDUCTASE"/>
    <property type="match status" value="1"/>
</dbReference>
<evidence type="ECO:0000256" key="3">
    <source>
        <dbReference type="ARBA" id="ARBA00012856"/>
    </source>
</evidence>
<dbReference type="GO" id="GO:0004146">
    <property type="term" value="F:dihydrofolate reductase activity"/>
    <property type="evidence" value="ECO:0007669"/>
    <property type="project" value="UniProtKB-EC"/>
</dbReference>
<dbReference type="GO" id="GO:0046654">
    <property type="term" value="P:tetrahydrofolate biosynthetic process"/>
    <property type="evidence" value="ECO:0007669"/>
    <property type="project" value="UniProtKB-UniPathway"/>
</dbReference>
<dbReference type="OrthoDB" id="9804315at2"/>
<dbReference type="InterPro" id="IPR001796">
    <property type="entry name" value="DHFR_dom"/>
</dbReference>
<feature type="domain" description="DHFR" evidence="10">
    <location>
        <begin position="11"/>
        <end position="176"/>
    </location>
</feature>
<keyword evidence="5 8" id="KW-0521">NADP</keyword>
<keyword evidence="4 8" id="KW-0554">One-carbon metabolism</keyword>
<dbReference type="GO" id="GO:0050661">
    <property type="term" value="F:NADP binding"/>
    <property type="evidence" value="ECO:0007669"/>
    <property type="project" value="InterPro"/>
</dbReference>
<comment type="pathway">
    <text evidence="1 8">Cofactor biosynthesis; tetrahydrofolate biosynthesis; 5,6,7,8-tetrahydrofolate from 7,8-dihydrofolate: step 1/1.</text>
</comment>
<dbReference type="InterPro" id="IPR017925">
    <property type="entry name" value="DHFR_CS"/>
</dbReference>
<accession>A0A1Y2KWU6</accession>
<dbReference type="EMBL" id="JFKA01000012">
    <property type="protein sequence ID" value="OSQ36161.1"/>
    <property type="molecule type" value="Genomic_DNA"/>
</dbReference>
<keyword evidence="12" id="KW-1185">Reference proteome</keyword>
<comment type="similarity">
    <text evidence="2 8 9">Belongs to the dihydrofolate reductase family.</text>
</comment>
<evidence type="ECO:0000256" key="9">
    <source>
        <dbReference type="RuleBase" id="RU004474"/>
    </source>
</evidence>
<dbReference type="SUPFAM" id="SSF53597">
    <property type="entry name" value="Dihydrofolate reductase-like"/>
    <property type="match status" value="1"/>
</dbReference>
<dbReference type="PIRSF" id="PIRSF000194">
    <property type="entry name" value="DHFR"/>
    <property type="match status" value="1"/>
</dbReference>
<dbReference type="STRING" id="1293891.TMES_19080"/>
<evidence type="ECO:0000313" key="11">
    <source>
        <dbReference type="EMBL" id="OSQ36161.1"/>
    </source>
</evidence>
<dbReference type="PROSITE" id="PS00075">
    <property type="entry name" value="DHFR_1"/>
    <property type="match status" value="1"/>
</dbReference>
<organism evidence="11 12">
    <name type="scientific">Thalassospira mesophila</name>
    <dbReference type="NCBI Taxonomy" id="1293891"/>
    <lineage>
        <taxon>Bacteria</taxon>
        <taxon>Pseudomonadati</taxon>
        <taxon>Pseudomonadota</taxon>
        <taxon>Alphaproteobacteria</taxon>
        <taxon>Rhodospirillales</taxon>
        <taxon>Thalassospiraceae</taxon>
        <taxon>Thalassospira</taxon>
    </lineage>
</organism>
<evidence type="ECO:0000256" key="1">
    <source>
        <dbReference type="ARBA" id="ARBA00004903"/>
    </source>
</evidence>
<gene>
    <name evidence="11" type="ORF">TMES_19080</name>
</gene>
<evidence type="ECO:0000256" key="2">
    <source>
        <dbReference type="ARBA" id="ARBA00009539"/>
    </source>
</evidence>
<dbReference type="PRINTS" id="PR00070">
    <property type="entry name" value="DHFR"/>
</dbReference>
<evidence type="ECO:0000256" key="6">
    <source>
        <dbReference type="ARBA" id="ARBA00023002"/>
    </source>
</evidence>
<evidence type="ECO:0000256" key="8">
    <source>
        <dbReference type="PIRNR" id="PIRNR000194"/>
    </source>
</evidence>
<dbReference type="GO" id="GO:0005829">
    <property type="term" value="C:cytosol"/>
    <property type="evidence" value="ECO:0007669"/>
    <property type="project" value="TreeGrafter"/>
</dbReference>
<dbReference type="InterPro" id="IPR024072">
    <property type="entry name" value="DHFR-like_dom_sf"/>
</dbReference>
<proteinExistence type="inferred from homology"/>
<dbReference type="GO" id="GO:0006730">
    <property type="term" value="P:one-carbon metabolic process"/>
    <property type="evidence" value="ECO:0007669"/>
    <property type="project" value="UniProtKB-KW"/>
</dbReference>
<evidence type="ECO:0000256" key="4">
    <source>
        <dbReference type="ARBA" id="ARBA00022563"/>
    </source>
</evidence>
<dbReference type="EC" id="1.5.1.3" evidence="3 8"/>
<keyword evidence="6 8" id="KW-0560">Oxidoreductase</keyword>
<name>A0A1Y2KWU6_9PROT</name>
<dbReference type="PANTHER" id="PTHR48069:SF3">
    <property type="entry name" value="DIHYDROFOLATE REDUCTASE"/>
    <property type="match status" value="1"/>
</dbReference>
<comment type="catalytic activity">
    <reaction evidence="8">
        <text>(6S)-5,6,7,8-tetrahydrofolate + NADP(+) = 7,8-dihydrofolate + NADPH + H(+)</text>
        <dbReference type="Rhea" id="RHEA:15009"/>
        <dbReference type="ChEBI" id="CHEBI:15378"/>
        <dbReference type="ChEBI" id="CHEBI:57451"/>
        <dbReference type="ChEBI" id="CHEBI:57453"/>
        <dbReference type="ChEBI" id="CHEBI:57783"/>
        <dbReference type="ChEBI" id="CHEBI:58349"/>
        <dbReference type="EC" id="1.5.1.3"/>
    </reaction>
</comment>